<feature type="region of interest" description="Disordered" evidence="1">
    <location>
        <begin position="1"/>
        <end position="56"/>
    </location>
</feature>
<proteinExistence type="predicted"/>
<protein>
    <submittedName>
        <fullName evidence="2">Uncharacterized protein</fullName>
    </submittedName>
</protein>
<evidence type="ECO:0000256" key="1">
    <source>
        <dbReference type="SAM" id="MobiDB-lite"/>
    </source>
</evidence>
<evidence type="ECO:0000313" key="3">
    <source>
        <dbReference type="Proteomes" id="UP000886803"/>
    </source>
</evidence>
<dbReference type="Proteomes" id="UP000886803">
    <property type="component" value="Unassembled WGS sequence"/>
</dbReference>
<organism evidence="2 3">
    <name type="scientific">Candidatus Gemmiger avicola</name>
    <dbReference type="NCBI Taxonomy" id="2838605"/>
    <lineage>
        <taxon>Bacteria</taxon>
        <taxon>Bacillati</taxon>
        <taxon>Bacillota</taxon>
        <taxon>Clostridia</taxon>
        <taxon>Eubacteriales</taxon>
        <taxon>Gemmiger</taxon>
    </lineage>
</organism>
<dbReference type="AlphaFoldDB" id="A0A9D2M7R1"/>
<evidence type="ECO:0000313" key="2">
    <source>
        <dbReference type="EMBL" id="HJB42418.1"/>
    </source>
</evidence>
<feature type="compositionally biased region" description="Pro residues" evidence="1">
    <location>
        <begin position="18"/>
        <end position="31"/>
    </location>
</feature>
<comment type="caution">
    <text evidence="2">The sequence shown here is derived from an EMBL/GenBank/DDBJ whole genome shotgun (WGS) entry which is preliminary data.</text>
</comment>
<dbReference type="EMBL" id="DWYG01000134">
    <property type="protein sequence ID" value="HJB42418.1"/>
    <property type="molecule type" value="Genomic_DNA"/>
</dbReference>
<name>A0A9D2M7R1_9FIRM</name>
<reference evidence="2" key="1">
    <citation type="journal article" date="2021" name="PeerJ">
        <title>Extensive microbial diversity within the chicken gut microbiome revealed by metagenomics and culture.</title>
        <authorList>
            <person name="Gilroy R."/>
            <person name="Ravi A."/>
            <person name="Getino M."/>
            <person name="Pursley I."/>
            <person name="Horton D.L."/>
            <person name="Alikhan N.F."/>
            <person name="Baker D."/>
            <person name="Gharbi K."/>
            <person name="Hall N."/>
            <person name="Watson M."/>
            <person name="Adriaenssens E.M."/>
            <person name="Foster-Nyarko E."/>
            <person name="Jarju S."/>
            <person name="Secka A."/>
            <person name="Antonio M."/>
            <person name="Oren A."/>
            <person name="Chaudhuri R.R."/>
            <person name="La Ragione R."/>
            <person name="Hildebrand F."/>
            <person name="Pallen M.J."/>
        </authorList>
    </citation>
    <scope>NUCLEOTIDE SEQUENCE</scope>
    <source>
        <strain evidence="2">ChiBcec8-13705</strain>
    </source>
</reference>
<reference evidence="2" key="2">
    <citation type="submission" date="2021-04" db="EMBL/GenBank/DDBJ databases">
        <authorList>
            <person name="Gilroy R."/>
        </authorList>
    </citation>
    <scope>NUCLEOTIDE SEQUENCE</scope>
    <source>
        <strain evidence="2">ChiBcec8-13705</strain>
    </source>
</reference>
<gene>
    <name evidence="2" type="ORF">H9945_07960</name>
</gene>
<accession>A0A9D2M7R1</accession>
<sequence length="92" mass="10383">MHESNCKPGARNATDLRPAPPDPLRPAPPHTPRYDESRTAPSRQKSAKAFLEGRSPAVMQSYAPNAQAGEDGWVEDDETIHRLMRWREEAIY</sequence>